<comment type="caution">
    <text evidence="3">The sequence shown here is derived from an EMBL/GenBank/DDBJ whole genome shotgun (WGS) entry which is preliminary data.</text>
</comment>
<proteinExistence type="predicted"/>
<dbReference type="AlphaFoldDB" id="A0A0L6U7H3"/>
<evidence type="ECO:0000313" key="3">
    <source>
        <dbReference type="EMBL" id="KNZ44459.1"/>
    </source>
</evidence>
<sequence length="576" mass="64459">MDPSHNAWAAPADQSVPVTVIQTQNHHSTPTTSAPTNQYESIIEKLVGEIETLKATLNTQNPASKPPGKKPAAKSSTLPAKNGDPSTSKSAAKKKTRAPTTPQKYQRAASAPPELMKKKKSSKPCKSVNEAAVVKASPKRHPQQMQNGDFPPSFLPTKTALFLHIKILWGLLKQDSVPSPPELGTLEEFYRRFRRTEQIEQAVNAPSADSSIRQNQVECLKNAQSGRVKYGKSVIHLGSNFVRYAQGLLARLGLSVWCPNLEEDSASLYNAAHRIAALTTFTELATTQAYAYLKVDPEMAQDMTLLIPAYNHFVHYLQLNKYKKELKQKGKVAQEASNKKLNKNRERLRDERRDFAILNKFPKRYRDILEPITAHSDDELVEGKGIYKIKTLSYRSVNANRFFRRLDAVMLNAAQQNPLAKTSRRRIRRCPKKKPELSTYKLAPKGLPIDFYNPKWFHGLVHSQQHSIPDRTRIGFLPNANESLLPKPETHPDEKLADSTFTKKYWEIAPDGSNDEGEGIDLTQPSPDASDSDSDYYQEGEGGDLEDEADEGFIARSSEEEGGYSRGGRGLVNWAL</sequence>
<dbReference type="Proteomes" id="UP000037035">
    <property type="component" value="Unassembled WGS sequence"/>
</dbReference>
<feature type="region of interest" description="Disordered" evidence="2">
    <location>
        <begin position="53"/>
        <end position="128"/>
    </location>
</feature>
<feature type="region of interest" description="Disordered" evidence="2">
    <location>
        <begin position="508"/>
        <end position="576"/>
    </location>
</feature>
<keyword evidence="1" id="KW-0175">Coiled coil</keyword>
<protein>
    <submittedName>
        <fullName evidence="3">Uncharacterized protein</fullName>
    </submittedName>
</protein>
<feature type="coiled-coil region" evidence="1">
    <location>
        <begin position="319"/>
        <end position="358"/>
    </location>
</feature>
<name>A0A0L6U7H3_9BASI</name>
<feature type="compositionally biased region" description="Acidic residues" evidence="2">
    <location>
        <begin position="530"/>
        <end position="551"/>
    </location>
</feature>
<keyword evidence="4" id="KW-1185">Reference proteome</keyword>
<dbReference type="STRING" id="27349.A0A0L6U7H3"/>
<evidence type="ECO:0000256" key="2">
    <source>
        <dbReference type="SAM" id="MobiDB-lite"/>
    </source>
</evidence>
<accession>A0A0L6U7H3</accession>
<reference evidence="3 4" key="1">
    <citation type="submission" date="2015-08" db="EMBL/GenBank/DDBJ databases">
        <title>Next Generation Sequencing and Analysis of the Genome of Puccinia sorghi L Schw, the Causal Agent of Maize Common Rust.</title>
        <authorList>
            <person name="Rochi L."/>
            <person name="Burguener G."/>
            <person name="Darino M."/>
            <person name="Turjanski A."/>
            <person name="Kreff E."/>
            <person name="Dieguez M.J."/>
            <person name="Sacco F."/>
        </authorList>
    </citation>
    <scope>NUCLEOTIDE SEQUENCE [LARGE SCALE GENOMIC DNA]</scope>
    <source>
        <strain evidence="3 4">RO10H11247</strain>
    </source>
</reference>
<evidence type="ECO:0000313" key="4">
    <source>
        <dbReference type="Proteomes" id="UP000037035"/>
    </source>
</evidence>
<evidence type="ECO:0000256" key="1">
    <source>
        <dbReference type="SAM" id="Coils"/>
    </source>
</evidence>
<dbReference type="EMBL" id="LAVV01014771">
    <property type="protein sequence ID" value="KNZ44459.1"/>
    <property type="molecule type" value="Genomic_DNA"/>
</dbReference>
<gene>
    <name evidence="3" type="ORF">VP01_914g2</name>
</gene>
<dbReference type="VEuPathDB" id="FungiDB:VP01_914g2"/>
<dbReference type="OrthoDB" id="2506388at2759"/>
<organism evidence="3 4">
    <name type="scientific">Puccinia sorghi</name>
    <dbReference type="NCBI Taxonomy" id="27349"/>
    <lineage>
        <taxon>Eukaryota</taxon>
        <taxon>Fungi</taxon>
        <taxon>Dikarya</taxon>
        <taxon>Basidiomycota</taxon>
        <taxon>Pucciniomycotina</taxon>
        <taxon>Pucciniomycetes</taxon>
        <taxon>Pucciniales</taxon>
        <taxon>Pucciniaceae</taxon>
        <taxon>Puccinia</taxon>
    </lineage>
</organism>
<feature type="compositionally biased region" description="Polar residues" evidence="2">
    <location>
        <begin position="16"/>
        <end position="40"/>
    </location>
</feature>
<feature type="region of interest" description="Disordered" evidence="2">
    <location>
        <begin position="1"/>
        <end position="40"/>
    </location>
</feature>